<proteinExistence type="predicted"/>
<gene>
    <name evidence="1" type="ORF">APTSU1_000265700</name>
</gene>
<sequence>MMTQLQNTFSQLNSRISTAFPILPGLFVKDVTADAQGQFILKPREVARTQQLG</sequence>
<dbReference type="Proteomes" id="UP001623349">
    <property type="component" value="Unassembled WGS sequence"/>
</dbReference>
<evidence type="ECO:0000313" key="2">
    <source>
        <dbReference type="Proteomes" id="UP001623349"/>
    </source>
</evidence>
<organism evidence="1 2">
    <name type="scientific">Apodemus speciosus</name>
    <name type="common">Large Japanese field mouse</name>
    <dbReference type="NCBI Taxonomy" id="105296"/>
    <lineage>
        <taxon>Eukaryota</taxon>
        <taxon>Metazoa</taxon>
        <taxon>Chordata</taxon>
        <taxon>Craniata</taxon>
        <taxon>Vertebrata</taxon>
        <taxon>Euteleostomi</taxon>
        <taxon>Mammalia</taxon>
        <taxon>Eutheria</taxon>
        <taxon>Euarchontoglires</taxon>
        <taxon>Glires</taxon>
        <taxon>Rodentia</taxon>
        <taxon>Myomorpha</taxon>
        <taxon>Muroidea</taxon>
        <taxon>Muridae</taxon>
        <taxon>Murinae</taxon>
        <taxon>Apodemus</taxon>
    </lineage>
</organism>
<keyword evidence="2" id="KW-1185">Reference proteome</keyword>
<name>A0ABQ0EK36_APOSI</name>
<dbReference type="EMBL" id="BAAFST010000003">
    <property type="protein sequence ID" value="GAB1287427.1"/>
    <property type="molecule type" value="Genomic_DNA"/>
</dbReference>
<comment type="caution">
    <text evidence="1">The sequence shown here is derived from an EMBL/GenBank/DDBJ whole genome shotgun (WGS) entry which is preliminary data.</text>
</comment>
<accession>A0ABQ0EK36</accession>
<evidence type="ECO:0000313" key="1">
    <source>
        <dbReference type="EMBL" id="GAB1287427.1"/>
    </source>
</evidence>
<protein>
    <submittedName>
        <fullName evidence="1">Predicted gene 1527</fullName>
    </submittedName>
</protein>
<reference evidence="1 2" key="1">
    <citation type="submission" date="2024-08" db="EMBL/GenBank/DDBJ databases">
        <title>The draft genome of Apodemus speciosus.</title>
        <authorList>
            <person name="Nabeshima K."/>
            <person name="Suzuki S."/>
            <person name="Onuma M."/>
        </authorList>
    </citation>
    <scope>NUCLEOTIDE SEQUENCE [LARGE SCALE GENOMIC DNA]</scope>
    <source>
        <strain evidence="1">IB14-021</strain>
    </source>
</reference>